<reference evidence="1" key="1">
    <citation type="journal article" date="2014" name="Front. Microbiol.">
        <title>High frequency of phylogenetically diverse reductive dehalogenase-homologous genes in deep subseafloor sedimentary metagenomes.</title>
        <authorList>
            <person name="Kawai M."/>
            <person name="Futagami T."/>
            <person name="Toyoda A."/>
            <person name="Takaki Y."/>
            <person name="Nishi S."/>
            <person name="Hori S."/>
            <person name="Arai W."/>
            <person name="Tsubouchi T."/>
            <person name="Morono Y."/>
            <person name="Uchiyama I."/>
            <person name="Ito T."/>
            <person name="Fujiyama A."/>
            <person name="Inagaki F."/>
            <person name="Takami H."/>
        </authorList>
    </citation>
    <scope>NUCLEOTIDE SEQUENCE</scope>
    <source>
        <strain evidence="1">Expedition CK06-06</strain>
    </source>
</reference>
<name>X1BTS4_9ZZZZ</name>
<comment type="caution">
    <text evidence="1">The sequence shown here is derived from an EMBL/GenBank/DDBJ whole genome shotgun (WGS) entry which is preliminary data.</text>
</comment>
<dbReference type="AlphaFoldDB" id="X1BTS4"/>
<sequence length="50" mass="5944">LLSYVDTKIENIEFLFAILDNEYGGTEDYLEKYCKIPNRTIEIIKDRMVL</sequence>
<organism evidence="1">
    <name type="scientific">marine sediment metagenome</name>
    <dbReference type="NCBI Taxonomy" id="412755"/>
    <lineage>
        <taxon>unclassified sequences</taxon>
        <taxon>metagenomes</taxon>
        <taxon>ecological metagenomes</taxon>
    </lineage>
</organism>
<feature type="non-terminal residue" evidence="1">
    <location>
        <position position="1"/>
    </location>
</feature>
<gene>
    <name evidence="1" type="ORF">S01H4_32807</name>
</gene>
<accession>X1BTS4</accession>
<protein>
    <submittedName>
        <fullName evidence="1">Uncharacterized protein</fullName>
    </submittedName>
</protein>
<dbReference type="EMBL" id="BART01017197">
    <property type="protein sequence ID" value="GAG75531.1"/>
    <property type="molecule type" value="Genomic_DNA"/>
</dbReference>
<evidence type="ECO:0000313" key="1">
    <source>
        <dbReference type="EMBL" id="GAG75531.1"/>
    </source>
</evidence>
<proteinExistence type="predicted"/>